<protein>
    <submittedName>
        <fullName evidence="2">Beta-galactosidase-1-like protein 3</fullName>
    </submittedName>
</protein>
<keyword evidence="1" id="KW-1185">Reference proteome</keyword>
<evidence type="ECO:0000313" key="2">
    <source>
        <dbReference type="RefSeq" id="XP_073922409.1"/>
    </source>
</evidence>
<sequence>MGSLPNLSPCLFWKGIAALFFLPLILAGFAPHSERKESVPSKTVNRPQLRYNWYHLTPSWLKNRSVGLGTANTREGTAHFTLEGHKFMIFGGSIHYFRVPMEYWRDRLLKLKACGFNTVTTYIPWNLHEPERGKFNFSGNLDLEAFVHLAAEIGLWVILRPGPYICSEIDLGGLPSWLLQDRNMKLRTTYKGFIEAVDKYFDHLIPRMIPLQYRQGGPVIAVQVENEYGSFKKDRHYMAYLQEALLKRGIVELLLTSDSEDEVFAGSIPGVLATVNLKIIKDDSFTELHKLQGNKPILIMEYWVGWFDKWGYQHAVRPAKEIEDTVWKFIQHEISFNTYMFHGGTNFGFINGALYSRRHLGVVTSYDYDAVLTEAGDYTEKYFKLRNIFGSISAGPLPRLPSLTAKSVYPSVRPSLYLPLWDVLQYLNKPVKSRIPINMENLPINNGSGQSFGLVLYETSICSGGLLYARPHDMAQVFLNDVTLGVLNDDIQVLHIPKIKDCQLLRILVENQGRINYSWKIQDERKGLDGSVSISGFALENFTIYSLEMKMSFFEKLRSATWRPVSGSSKGPAFYLGTLNAGLFPTDTFLSLPGWNYGFVFINGRNLGRYWKIGPQKTLYLPGVWLHPQDNEIILFEKMESGSFIQSTDTPKL</sequence>
<gene>
    <name evidence="2" type="primary">LOC141420858</name>
</gene>
<reference evidence="2" key="1">
    <citation type="submission" date="2025-08" db="UniProtKB">
        <authorList>
            <consortium name="RefSeq"/>
        </authorList>
    </citation>
    <scope>IDENTIFICATION</scope>
</reference>
<evidence type="ECO:0000313" key="1">
    <source>
        <dbReference type="Proteomes" id="UP001732720"/>
    </source>
</evidence>
<dbReference type="RefSeq" id="XP_073922409.1">
    <property type="nucleotide sequence ID" value="XM_074066308.1"/>
</dbReference>
<proteinExistence type="predicted"/>
<accession>A0AC58LZ34</accession>
<organism evidence="1 2">
    <name type="scientific">Castor canadensis</name>
    <name type="common">American beaver</name>
    <dbReference type="NCBI Taxonomy" id="51338"/>
    <lineage>
        <taxon>Eukaryota</taxon>
        <taxon>Metazoa</taxon>
        <taxon>Chordata</taxon>
        <taxon>Craniata</taxon>
        <taxon>Vertebrata</taxon>
        <taxon>Euteleostomi</taxon>
        <taxon>Mammalia</taxon>
        <taxon>Eutheria</taxon>
        <taxon>Euarchontoglires</taxon>
        <taxon>Glires</taxon>
        <taxon>Rodentia</taxon>
        <taxon>Castorimorpha</taxon>
        <taxon>Castoridae</taxon>
        <taxon>Castor</taxon>
    </lineage>
</organism>
<dbReference type="Proteomes" id="UP001732720">
    <property type="component" value="Chromosome 2"/>
</dbReference>
<name>A0AC58LZ34_CASCN</name>